<dbReference type="PANTHER" id="PTHR11412">
    <property type="entry name" value="MACROGLOBULIN / COMPLEMENT"/>
    <property type="match status" value="1"/>
</dbReference>
<organism evidence="2 3">
    <name type="scientific">Culter alburnus</name>
    <name type="common">Topmouth culter</name>
    <dbReference type="NCBI Taxonomy" id="194366"/>
    <lineage>
        <taxon>Eukaryota</taxon>
        <taxon>Metazoa</taxon>
        <taxon>Chordata</taxon>
        <taxon>Craniata</taxon>
        <taxon>Vertebrata</taxon>
        <taxon>Euteleostomi</taxon>
        <taxon>Actinopterygii</taxon>
        <taxon>Neopterygii</taxon>
        <taxon>Teleostei</taxon>
        <taxon>Ostariophysi</taxon>
        <taxon>Cypriniformes</taxon>
        <taxon>Xenocyprididae</taxon>
        <taxon>Xenocypridinae</taxon>
        <taxon>Culter</taxon>
    </lineage>
</organism>
<dbReference type="Proteomes" id="UP001479290">
    <property type="component" value="Unassembled WGS sequence"/>
</dbReference>
<feature type="signal peptide" evidence="1">
    <location>
        <begin position="1"/>
        <end position="23"/>
    </location>
</feature>
<keyword evidence="3" id="KW-1185">Reference proteome</keyword>
<dbReference type="InterPro" id="IPR050473">
    <property type="entry name" value="A2M/Complement_sys"/>
</dbReference>
<dbReference type="AlphaFoldDB" id="A0AAW2B155"/>
<evidence type="ECO:0000256" key="1">
    <source>
        <dbReference type="SAM" id="SignalP"/>
    </source>
</evidence>
<dbReference type="EMBL" id="JAWDJR010000003">
    <property type="protein sequence ID" value="KAK9978659.1"/>
    <property type="molecule type" value="Genomic_DNA"/>
</dbReference>
<protein>
    <submittedName>
        <fullName evidence="2">Uncharacterized protein</fullName>
    </submittedName>
</protein>
<evidence type="ECO:0000313" key="3">
    <source>
        <dbReference type="Proteomes" id="UP001479290"/>
    </source>
</evidence>
<dbReference type="Gene3D" id="2.60.40.1930">
    <property type="match status" value="2"/>
</dbReference>
<keyword evidence="1" id="KW-0732">Signal</keyword>
<comment type="caution">
    <text evidence="2">The sequence shown here is derived from an EMBL/GenBank/DDBJ whole genome shotgun (WGS) entry which is preliminary data.</text>
</comment>
<proteinExistence type="predicted"/>
<accession>A0AAW2B155</accession>
<reference evidence="2 3" key="1">
    <citation type="submission" date="2024-05" db="EMBL/GenBank/DDBJ databases">
        <title>A high-quality chromosomal-level genome assembly of Topmouth culter (Culter alburnus).</title>
        <authorList>
            <person name="Zhao H."/>
        </authorList>
    </citation>
    <scope>NUCLEOTIDE SEQUENCE [LARGE SCALE GENOMIC DNA]</scope>
    <source>
        <strain evidence="2">CATC2023</strain>
        <tissue evidence="2">Muscle</tissue>
    </source>
</reference>
<evidence type="ECO:0000313" key="2">
    <source>
        <dbReference type="EMBL" id="KAK9978659.1"/>
    </source>
</evidence>
<dbReference type="PANTHER" id="PTHR11412:SF150">
    <property type="entry name" value="ALPHA-2-MACROGLOBULIN-RELATED"/>
    <property type="match status" value="1"/>
</dbReference>
<name>A0AAW2B155_CULAL</name>
<feature type="chain" id="PRO_5043520027" evidence="1">
    <location>
        <begin position="24"/>
        <end position="144"/>
    </location>
</feature>
<sequence>MAVKEICVWKALILVLFIFAVGGQRSGPSFMVTFPAVIESGSNAKLCASLLKPNESLAMTVFLLDDQNRTTQLVQQRSSTEFHRCFTFQAPQVDGESVQKLKVVVQGSNFKMTEERKVMFRRYLPLTFIQTDKPIYNPGQTGEL</sequence>
<gene>
    <name evidence="2" type="ORF">ABG768_020402</name>
</gene>